<dbReference type="Gene3D" id="3.40.630.30">
    <property type="match status" value="1"/>
</dbReference>
<dbReference type="InterPro" id="IPR000182">
    <property type="entry name" value="GNAT_dom"/>
</dbReference>
<keyword evidence="1 5" id="KW-0808">Transferase</keyword>
<dbReference type="AlphaFoldDB" id="A0A9J6PPI9"/>
<evidence type="ECO:0000259" key="4">
    <source>
        <dbReference type="PROSITE" id="PS51186"/>
    </source>
</evidence>
<dbReference type="PANTHER" id="PTHR43792:SF8">
    <property type="entry name" value="[RIBOSOMAL PROTEIN US5]-ALANINE N-ACETYLTRANSFERASE"/>
    <property type="match status" value="1"/>
</dbReference>
<evidence type="ECO:0000313" key="6">
    <source>
        <dbReference type="Proteomes" id="UP001064262"/>
    </source>
</evidence>
<gene>
    <name evidence="5" type="ORF">N5923_08495</name>
</gene>
<dbReference type="EC" id="2.3.1.-" evidence="5"/>
<dbReference type="InterPro" id="IPR016181">
    <property type="entry name" value="Acyl_CoA_acyltransferase"/>
</dbReference>
<proteinExistence type="inferred from homology"/>
<evidence type="ECO:0000256" key="2">
    <source>
        <dbReference type="ARBA" id="ARBA00023315"/>
    </source>
</evidence>
<accession>A0A9J6PPI9</accession>
<dbReference type="InterPro" id="IPR051531">
    <property type="entry name" value="N-acetyltransferase"/>
</dbReference>
<dbReference type="CDD" id="cd04301">
    <property type="entry name" value="NAT_SF"/>
    <property type="match status" value="1"/>
</dbReference>
<evidence type="ECO:0000313" key="5">
    <source>
        <dbReference type="EMBL" id="MCU5777528.1"/>
    </source>
</evidence>
<dbReference type="EMBL" id="JAODIM010000039">
    <property type="protein sequence ID" value="MCU5777528.1"/>
    <property type="molecule type" value="Genomic_DNA"/>
</dbReference>
<name>A0A9J6PPI9_9GAMM</name>
<dbReference type="PANTHER" id="PTHR43792">
    <property type="entry name" value="GNAT FAMILY, PUTATIVE (AFU_ORTHOLOGUE AFUA_3G00765)-RELATED-RELATED"/>
    <property type="match status" value="1"/>
</dbReference>
<feature type="domain" description="N-acetyltransferase" evidence="4">
    <location>
        <begin position="4"/>
        <end position="164"/>
    </location>
</feature>
<protein>
    <submittedName>
        <fullName evidence="5">GNAT family N-acetyltransferase</fullName>
        <ecNumber evidence="5">2.3.1.-</ecNumber>
    </submittedName>
</protein>
<evidence type="ECO:0000256" key="1">
    <source>
        <dbReference type="ARBA" id="ARBA00022679"/>
    </source>
</evidence>
<comment type="similarity">
    <text evidence="3">Belongs to the acetyltransferase family. RimJ subfamily.</text>
</comment>
<reference evidence="5" key="1">
    <citation type="submission" date="2022-09" db="EMBL/GenBank/DDBJ databases">
        <title>Winslowiella arboricola sp. nov., isolated from bleeding cankers on broadleaf hosts.</title>
        <authorList>
            <person name="Brady C."/>
            <person name="Kaur S."/>
            <person name="Crampton B."/>
            <person name="Maddock D."/>
            <person name="Arnold D."/>
            <person name="Denman S."/>
        </authorList>
    </citation>
    <scope>NUCLEOTIDE SEQUENCE</scope>
    <source>
        <strain evidence="5">BAC 15a-03b</strain>
    </source>
</reference>
<keyword evidence="2 5" id="KW-0012">Acyltransferase</keyword>
<dbReference type="Proteomes" id="UP001064262">
    <property type="component" value="Unassembled WGS sequence"/>
</dbReference>
<dbReference type="SUPFAM" id="SSF55729">
    <property type="entry name" value="Acyl-CoA N-acyltransferases (Nat)"/>
    <property type="match status" value="1"/>
</dbReference>
<comment type="caution">
    <text evidence="5">The sequence shown here is derived from an EMBL/GenBank/DDBJ whole genome shotgun (WGS) entry which is preliminary data.</text>
</comment>
<dbReference type="Pfam" id="PF00583">
    <property type="entry name" value="Acetyltransf_1"/>
    <property type="match status" value="1"/>
</dbReference>
<organism evidence="5 6">
    <name type="scientific">Winslowiella arboricola</name>
    <dbReference type="NCBI Taxonomy" id="2978220"/>
    <lineage>
        <taxon>Bacteria</taxon>
        <taxon>Pseudomonadati</taxon>
        <taxon>Pseudomonadota</taxon>
        <taxon>Gammaproteobacteria</taxon>
        <taxon>Enterobacterales</taxon>
        <taxon>Erwiniaceae</taxon>
        <taxon>Winslowiella</taxon>
    </lineage>
</organism>
<dbReference type="GO" id="GO:0016747">
    <property type="term" value="F:acyltransferase activity, transferring groups other than amino-acyl groups"/>
    <property type="evidence" value="ECO:0007669"/>
    <property type="project" value="InterPro"/>
</dbReference>
<keyword evidence="6" id="KW-1185">Reference proteome</keyword>
<dbReference type="RefSeq" id="WP_267140707.1">
    <property type="nucleotide sequence ID" value="NZ_JAODIL010000039.1"/>
</dbReference>
<evidence type="ECO:0000256" key="3">
    <source>
        <dbReference type="ARBA" id="ARBA00038502"/>
    </source>
</evidence>
<dbReference type="PROSITE" id="PS51186">
    <property type="entry name" value="GNAT"/>
    <property type="match status" value="1"/>
</dbReference>
<sequence>MSQIEIRHVSIEDAPAIQQLYGQPDTQAGTLQLPYPSLKLWQDRLANLRPGVHSLVACIDGEVVGQVTLEVNQSPRRRHTADFGLGVDINHRGKGVAQAMLAAITDMCDNWLAVERIELTVYCDNAAAIAVYRKFGFEVEGTGRNYALRHGEKVDVYFMARLRAL</sequence>